<dbReference type="Proteomes" id="UP000054279">
    <property type="component" value="Unassembled WGS sequence"/>
</dbReference>
<reference evidence="3 4" key="1">
    <citation type="submission" date="2014-06" db="EMBL/GenBank/DDBJ databases">
        <title>Evolutionary Origins and Diversification of the Mycorrhizal Mutualists.</title>
        <authorList>
            <consortium name="DOE Joint Genome Institute"/>
            <consortium name="Mycorrhizal Genomics Consortium"/>
            <person name="Kohler A."/>
            <person name="Kuo A."/>
            <person name="Nagy L.G."/>
            <person name="Floudas D."/>
            <person name="Copeland A."/>
            <person name="Barry K.W."/>
            <person name="Cichocki N."/>
            <person name="Veneault-Fourrey C."/>
            <person name="LaButti K."/>
            <person name="Lindquist E.A."/>
            <person name="Lipzen A."/>
            <person name="Lundell T."/>
            <person name="Morin E."/>
            <person name="Murat C."/>
            <person name="Riley R."/>
            <person name="Ohm R."/>
            <person name="Sun H."/>
            <person name="Tunlid A."/>
            <person name="Henrissat B."/>
            <person name="Grigoriev I.V."/>
            <person name="Hibbett D.S."/>
            <person name="Martin F."/>
        </authorList>
    </citation>
    <scope>NUCLEOTIDE SEQUENCE [LARGE SCALE GENOMIC DNA]</scope>
    <source>
        <strain evidence="3 4">SS14</strain>
    </source>
</reference>
<organism evidence="3 4">
    <name type="scientific">Sphaerobolus stellatus (strain SS14)</name>
    <dbReference type="NCBI Taxonomy" id="990650"/>
    <lineage>
        <taxon>Eukaryota</taxon>
        <taxon>Fungi</taxon>
        <taxon>Dikarya</taxon>
        <taxon>Basidiomycota</taxon>
        <taxon>Agaricomycotina</taxon>
        <taxon>Agaricomycetes</taxon>
        <taxon>Phallomycetidae</taxon>
        <taxon>Geastrales</taxon>
        <taxon>Sphaerobolaceae</taxon>
        <taxon>Sphaerobolus</taxon>
    </lineage>
</organism>
<feature type="compositionally biased region" description="Pro residues" evidence="1">
    <location>
        <begin position="251"/>
        <end position="261"/>
    </location>
</feature>
<keyword evidence="2" id="KW-0812">Transmembrane</keyword>
<dbReference type="EMBL" id="KN837178">
    <property type="protein sequence ID" value="KIJ36405.1"/>
    <property type="molecule type" value="Genomic_DNA"/>
</dbReference>
<evidence type="ECO:0000256" key="1">
    <source>
        <dbReference type="SAM" id="MobiDB-lite"/>
    </source>
</evidence>
<name>A0A0C9VFR1_SPHS4</name>
<keyword evidence="2" id="KW-0472">Membrane</keyword>
<dbReference type="AlphaFoldDB" id="A0A0C9VFR1"/>
<protein>
    <submittedName>
        <fullName evidence="3">Uncharacterized protein</fullName>
    </submittedName>
</protein>
<feature type="compositionally biased region" description="Polar residues" evidence="1">
    <location>
        <begin position="374"/>
        <end position="386"/>
    </location>
</feature>
<evidence type="ECO:0000256" key="2">
    <source>
        <dbReference type="SAM" id="Phobius"/>
    </source>
</evidence>
<keyword evidence="2" id="KW-1133">Transmembrane helix</keyword>
<feature type="region of interest" description="Disordered" evidence="1">
    <location>
        <begin position="339"/>
        <end position="420"/>
    </location>
</feature>
<feature type="region of interest" description="Disordered" evidence="1">
    <location>
        <begin position="186"/>
        <end position="267"/>
    </location>
</feature>
<proteinExistence type="predicted"/>
<feature type="compositionally biased region" description="Low complexity" evidence="1">
    <location>
        <begin position="394"/>
        <end position="410"/>
    </location>
</feature>
<feature type="compositionally biased region" description="Low complexity" evidence="1">
    <location>
        <begin position="219"/>
        <end position="248"/>
    </location>
</feature>
<evidence type="ECO:0000313" key="3">
    <source>
        <dbReference type="EMBL" id="KIJ36405.1"/>
    </source>
</evidence>
<evidence type="ECO:0000313" key="4">
    <source>
        <dbReference type="Proteomes" id="UP000054279"/>
    </source>
</evidence>
<dbReference type="HOGENOM" id="CLU_654110_0_0_1"/>
<keyword evidence="4" id="KW-1185">Reference proteome</keyword>
<sequence length="420" mass="44530">MIPILLTPRFKRVLTSLVSPQIFQFASLIKFIRIGTGIKVFGIVPVRNNNQTALSITNVTFVLDGQESLPFVAIPPFNGSVAPSFNYSVPLFIQDGLENGSHILVIMPALGSMLFLDSINITRNGTDQATIPGGVDSQTPTDSKKSVTTFAVAIGVTVGVLGIVAVSTFISIFYRRLRSAKREKIEEAREASLRPPSPEMRGIHTFIPRYFPGTNRPASVTSNSSGGSTGSSSMGPSHGLSYPLAPDDAPSRPPRPQPQPQPQIQIQAPVPLAIALRAPVARMSEDDYNSPPSYSEVHTTPLVLAPAYTPSSSLQVGAHSSISSSLALSDMGLLSILSSSETDLRPPPPIPEDEITPAPPLSEDEITPAPSMSEIGSATSPISAPVSSRHSAETSRSSPSSSDNEPSETTRPPIPLTLPQ</sequence>
<gene>
    <name evidence="3" type="ORF">M422DRAFT_261145</name>
</gene>
<accession>A0A0C9VFR1</accession>
<feature type="transmembrane region" description="Helical" evidence="2">
    <location>
        <begin position="150"/>
        <end position="174"/>
    </location>
</feature>